<evidence type="ECO:0000313" key="2">
    <source>
        <dbReference type="EMBL" id="AIY17989.1"/>
    </source>
</evidence>
<dbReference type="PANTHER" id="PTHR33375">
    <property type="entry name" value="CHROMOSOME-PARTITIONING PROTEIN PARB-RELATED"/>
    <property type="match status" value="1"/>
</dbReference>
<dbReference type="GeneID" id="96610465"/>
<name>A0A0A1DKZ8_NOCSI</name>
<dbReference type="SUPFAM" id="SSF110849">
    <property type="entry name" value="ParB/Sulfiredoxin"/>
    <property type="match status" value="1"/>
</dbReference>
<dbReference type="HOGENOM" id="CLU_962563_0_0_11"/>
<dbReference type="InterPro" id="IPR036086">
    <property type="entry name" value="ParB/Sulfiredoxin_sf"/>
</dbReference>
<protein>
    <recommendedName>
        <fullName evidence="1">ParB-like N-terminal domain-containing protein</fullName>
    </recommendedName>
</protein>
<evidence type="ECO:0000313" key="3">
    <source>
        <dbReference type="Proteomes" id="UP000030300"/>
    </source>
</evidence>
<dbReference type="SMART" id="SM00470">
    <property type="entry name" value="ParB"/>
    <property type="match status" value="1"/>
</dbReference>
<dbReference type="OrthoDB" id="5197745at2"/>
<evidence type="ECO:0000259" key="1">
    <source>
        <dbReference type="SMART" id="SM00470"/>
    </source>
</evidence>
<dbReference type="RefSeq" id="WP_038679812.1">
    <property type="nucleotide sequence ID" value="NZ_BJMC01000027.1"/>
</dbReference>
<dbReference type="InterPro" id="IPR050336">
    <property type="entry name" value="Chromosome_partition/occlusion"/>
</dbReference>
<dbReference type="STRING" id="2045.KR76_16680"/>
<dbReference type="GO" id="GO:0045881">
    <property type="term" value="P:positive regulation of sporulation resulting in formation of a cellular spore"/>
    <property type="evidence" value="ECO:0007669"/>
    <property type="project" value="TreeGrafter"/>
</dbReference>
<keyword evidence="3" id="KW-1185">Reference proteome</keyword>
<dbReference type="eggNOG" id="COG1475">
    <property type="taxonomic scope" value="Bacteria"/>
</dbReference>
<dbReference type="GO" id="GO:0007059">
    <property type="term" value="P:chromosome segregation"/>
    <property type="evidence" value="ECO:0007669"/>
    <property type="project" value="TreeGrafter"/>
</dbReference>
<dbReference type="AlphaFoldDB" id="A0A0A1DKZ8"/>
<dbReference type="GO" id="GO:0005694">
    <property type="term" value="C:chromosome"/>
    <property type="evidence" value="ECO:0007669"/>
    <property type="project" value="TreeGrafter"/>
</dbReference>
<organism evidence="2 3">
    <name type="scientific">Nocardioides simplex</name>
    <name type="common">Arthrobacter simplex</name>
    <dbReference type="NCBI Taxonomy" id="2045"/>
    <lineage>
        <taxon>Bacteria</taxon>
        <taxon>Bacillati</taxon>
        <taxon>Actinomycetota</taxon>
        <taxon>Actinomycetes</taxon>
        <taxon>Propionibacteriales</taxon>
        <taxon>Nocardioidaceae</taxon>
        <taxon>Pimelobacter</taxon>
    </lineage>
</organism>
<dbReference type="KEGG" id="psim:KR76_16680"/>
<dbReference type="PANTHER" id="PTHR33375:SF1">
    <property type="entry name" value="CHROMOSOME-PARTITIONING PROTEIN PARB-RELATED"/>
    <property type="match status" value="1"/>
</dbReference>
<sequence>MTSKTSESVFQPMPPLSEDQLAALREDIAKNGVLVPVTVDQHGRVLDGHNRSAIARELGIDYPTVVVEVADDEAAMDLAVTLNGARRHLNQEQKRALIEHELIRRPDDSDRAISRRVGCSPTTVGTVRSERRARAEESTQRARDAFGMGFAHMVSTGYELLILGVPPATLTTRLEYGRDQTEAGYRRIMDGGPPGVDATNQELADFISHQVYVGLIEEMNSIVAEVESDGVTKFPLPARLPAESLDALVEQLYPLLDPVQFGHSETKGCKQPFVPAGSIGPAETAAVPS</sequence>
<gene>
    <name evidence="2" type="ORF">KR76_16680</name>
</gene>
<feature type="domain" description="ParB-like N-terminal" evidence="1">
    <location>
        <begin position="1"/>
        <end position="84"/>
    </location>
</feature>
<reference evidence="2 3" key="1">
    <citation type="journal article" date="2015" name="Genome Announc.">
        <title>Complete Genome Sequence of Steroid-Transforming Nocardioides simplex VKM Ac-2033D.</title>
        <authorList>
            <person name="Shtratnikova V.Y."/>
            <person name="Schelkunov M.I."/>
            <person name="Pekov Y.A."/>
            <person name="Fokina V.V."/>
            <person name="Logacheva M.D."/>
            <person name="Sokolov S.L."/>
            <person name="Bragin E.Y."/>
            <person name="Ashapkin V.V."/>
            <person name="Donova M.V."/>
        </authorList>
    </citation>
    <scope>NUCLEOTIDE SEQUENCE [LARGE SCALE GENOMIC DNA]</scope>
    <source>
        <strain evidence="2 3">VKM Ac-2033D</strain>
    </source>
</reference>
<proteinExistence type="predicted"/>
<accession>A0A0A1DKZ8</accession>
<dbReference type="InterPro" id="IPR003115">
    <property type="entry name" value="ParB_N"/>
</dbReference>
<dbReference type="Proteomes" id="UP000030300">
    <property type="component" value="Chromosome"/>
</dbReference>
<dbReference type="EMBL" id="CP009896">
    <property type="protein sequence ID" value="AIY17989.1"/>
    <property type="molecule type" value="Genomic_DNA"/>
</dbReference>
<dbReference type="CDD" id="cd16404">
    <property type="entry name" value="pNOB8_ParB_N_like"/>
    <property type="match status" value="1"/>
</dbReference>
<dbReference type="Gene3D" id="3.90.1530.10">
    <property type="entry name" value="Conserved hypothetical protein from pyrococcus furiosus pfu- 392566-001, ParB domain"/>
    <property type="match status" value="1"/>
</dbReference>